<organism evidence="2 3">
    <name type="scientific">Pseudoroseomonas cervicalis ATCC 49957</name>
    <dbReference type="NCBI Taxonomy" id="525371"/>
    <lineage>
        <taxon>Bacteria</taxon>
        <taxon>Pseudomonadati</taxon>
        <taxon>Pseudomonadota</taxon>
        <taxon>Alphaproteobacteria</taxon>
        <taxon>Acetobacterales</taxon>
        <taxon>Roseomonadaceae</taxon>
        <taxon>Roseomonas</taxon>
    </lineage>
</organism>
<accession>D5RT45</accession>
<feature type="transmembrane region" description="Helical" evidence="1">
    <location>
        <begin position="12"/>
        <end position="31"/>
    </location>
</feature>
<comment type="caution">
    <text evidence="2">The sequence shown here is derived from an EMBL/GenBank/DDBJ whole genome shotgun (WGS) entry which is preliminary data.</text>
</comment>
<dbReference type="AlphaFoldDB" id="D5RT45"/>
<dbReference type="Proteomes" id="UP000005324">
    <property type="component" value="Unassembled WGS sequence"/>
</dbReference>
<feature type="non-terminal residue" evidence="2">
    <location>
        <position position="51"/>
    </location>
</feature>
<keyword evidence="1" id="KW-1133">Transmembrane helix</keyword>
<gene>
    <name evidence="2" type="ORF">HMPREF0731_4257</name>
</gene>
<keyword evidence="1" id="KW-0472">Membrane</keyword>
<protein>
    <submittedName>
        <fullName evidence="2">Uncharacterized protein</fullName>
    </submittedName>
</protein>
<reference evidence="2 3" key="1">
    <citation type="submission" date="2010-04" db="EMBL/GenBank/DDBJ databases">
        <authorList>
            <person name="Qin X."/>
            <person name="Bachman B."/>
            <person name="Battles P."/>
            <person name="Bell A."/>
            <person name="Bess C."/>
            <person name="Bickham C."/>
            <person name="Chaboub L."/>
            <person name="Chen D."/>
            <person name="Coyle M."/>
            <person name="Deiros D.R."/>
            <person name="Dinh H."/>
            <person name="Forbes L."/>
            <person name="Fowler G."/>
            <person name="Francisco L."/>
            <person name="Fu Q."/>
            <person name="Gubbala S."/>
            <person name="Hale W."/>
            <person name="Han Y."/>
            <person name="Hemphill L."/>
            <person name="Highlander S.K."/>
            <person name="Hirani K."/>
            <person name="Hogues M."/>
            <person name="Jackson L."/>
            <person name="Jakkamsetti A."/>
            <person name="Javaid M."/>
            <person name="Jiang H."/>
            <person name="Korchina V."/>
            <person name="Kovar C."/>
            <person name="Lara F."/>
            <person name="Lee S."/>
            <person name="Mata R."/>
            <person name="Mathew T."/>
            <person name="Moen C."/>
            <person name="Morales K."/>
            <person name="Munidasa M."/>
            <person name="Nazareth L."/>
            <person name="Ngo R."/>
            <person name="Nguyen L."/>
            <person name="Okwuonu G."/>
            <person name="Ongeri F."/>
            <person name="Patil S."/>
            <person name="Petrosino J."/>
            <person name="Pham C."/>
            <person name="Pham P."/>
            <person name="Pu L.-L."/>
            <person name="Puazo M."/>
            <person name="Raj R."/>
            <person name="Reid J."/>
            <person name="Rouhana J."/>
            <person name="Saada N."/>
            <person name="Shang Y."/>
            <person name="Simmons D."/>
            <person name="Thornton R."/>
            <person name="Warren J."/>
            <person name="Weissenberger G."/>
            <person name="Zhang J."/>
            <person name="Zhang L."/>
            <person name="Zhou C."/>
            <person name="Zhu D."/>
            <person name="Muzny D."/>
            <person name="Worley K."/>
            <person name="Gibbs R."/>
        </authorList>
    </citation>
    <scope>NUCLEOTIDE SEQUENCE [LARGE SCALE GENOMIC DNA]</scope>
    <source>
        <strain evidence="2 3">ATCC 49957</strain>
    </source>
</reference>
<dbReference type="HOGENOM" id="CLU_3111330_0_0_5"/>
<evidence type="ECO:0000256" key="1">
    <source>
        <dbReference type="SAM" id="Phobius"/>
    </source>
</evidence>
<name>D5RT45_9PROT</name>
<evidence type="ECO:0000313" key="2">
    <source>
        <dbReference type="EMBL" id="EFH09533.1"/>
    </source>
</evidence>
<sequence length="51" mass="5409">MTHPALPLVLRAAFILIGCVLLARGLGLALVRRSPSRMAARRCGRSAPRAA</sequence>
<keyword evidence="3" id="KW-1185">Reference proteome</keyword>
<proteinExistence type="predicted"/>
<keyword evidence="1" id="KW-0812">Transmembrane</keyword>
<dbReference type="EMBL" id="ADVL01000777">
    <property type="protein sequence ID" value="EFH09533.1"/>
    <property type="molecule type" value="Genomic_DNA"/>
</dbReference>
<evidence type="ECO:0000313" key="3">
    <source>
        <dbReference type="Proteomes" id="UP000005324"/>
    </source>
</evidence>